<keyword evidence="3 7" id="KW-0547">Nucleotide-binding</keyword>
<dbReference type="PANTHER" id="PTHR14030:SF4">
    <property type="entry name" value="BUB1 KINASE, ISOFORM A-RELATED"/>
    <property type="match status" value="1"/>
</dbReference>
<evidence type="ECO:0000259" key="10">
    <source>
        <dbReference type="SMART" id="SM00220"/>
    </source>
</evidence>
<keyword evidence="8" id="KW-0175">Coiled coil</keyword>
<evidence type="ECO:0000313" key="13">
    <source>
        <dbReference type="Proteomes" id="UP001153737"/>
    </source>
</evidence>
<dbReference type="AlphaFoldDB" id="A0A9N9SM58"/>
<keyword evidence="2" id="KW-0158">Chromosome</keyword>
<dbReference type="Pfam" id="PF08311">
    <property type="entry name" value="Mad3_BUB1_I"/>
    <property type="match status" value="1"/>
</dbReference>
<feature type="domain" description="BUB1 N-terminal" evidence="11">
    <location>
        <begin position="38"/>
        <end position="162"/>
    </location>
</feature>
<feature type="compositionally biased region" description="Low complexity" evidence="9">
    <location>
        <begin position="480"/>
        <end position="497"/>
    </location>
</feature>
<dbReference type="InterPro" id="IPR008271">
    <property type="entry name" value="Ser/Thr_kinase_AS"/>
</dbReference>
<evidence type="ECO:0000256" key="5">
    <source>
        <dbReference type="ARBA" id="ARBA00022840"/>
    </source>
</evidence>
<dbReference type="PANTHER" id="PTHR14030">
    <property type="entry name" value="MITOTIC CHECKPOINT SERINE/THREONINE-PROTEIN KINASE BUB1"/>
    <property type="match status" value="1"/>
</dbReference>
<dbReference type="GO" id="GO:0032991">
    <property type="term" value="C:protein-containing complex"/>
    <property type="evidence" value="ECO:0007669"/>
    <property type="project" value="UniProtKB-ARBA"/>
</dbReference>
<name>A0A9N9SM58_PHACE</name>
<proteinExistence type="predicted"/>
<organism evidence="12 13">
    <name type="scientific">Phaedon cochleariae</name>
    <name type="common">Mustard beetle</name>
    <dbReference type="NCBI Taxonomy" id="80249"/>
    <lineage>
        <taxon>Eukaryota</taxon>
        <taxon>Metazoa</taxon>
        <taxon>Ecdysozoa</taxon>
        <taxon>Arthropoda</taxon>
        <taxon>Hexapoda</taxon>
        <taxon>Insecta</taxon>
        <taxon>Pterygota</taxon>
        <taxon>Neoptera</taxon>
        <taxon>Endopterygota</taxon>
        <taxon>Coleoptera</taxon>
        <taxon>Polyphaga</taxon>
        <taxon>Cucujiformia</taxon>
        <taxon>Chrysomeloidea</taxon>
        <taxon>Chrysomelidae</taxon>
        <taxon>Chrysomelinae</taxon>
        <taxon>Chrysomelini</taxon>
        <taxon>Phaedon</taxon>
    </lineage>
</organism>
<sequence>MDFDLSKENIQPLRGGRNVQQLGMALQAQTNRELQMELLQQKEEFENLIRTYTGDDPLENHYNFISWVEQSYPKHGHEGNVTPLLEHCLSLFERDKRYTNDRRFCKLWIKYFDLQQNPLELYQMLRAKGLCIGCADLYKAWAYYHEAAGDFQSANNVFEEGKLNLAQPYEELEMAHKNLIMAAGQHCIFGRDESRLDEKRHALTSLHTYRPGRVGSVRVPAPYAPPTLPSTHAPPSRANAPVPVFDDGGVSGGGAQAVGPASIVGAARSQAARKENTLKAGPWTTVPAKRRVVGGGSSAPAFTVHEDNLDTYTEPEGLRLPKNHPKQTLEDYSDWKVSIKYMEPPNPASIPMYPKDRVYIDPNTEYSIEELRAHRYRQKARERQLLQQQFQQQQLQQQQLQQQFQEQQLMHQQHEPIEIFDDVELMQESMHEDRNEVFQRSFQPPDPFHRSMEVHQAALSPPSYDPRVSTTNSLQKSPHNSLQNSLQTSLQNSLQTSLQNPLQNSLQTSLQNQLQNSLQTSLLQHDATVTSGVERQTPQRGAGRHGSFSLWAKSPAKNNFDLWSSPQPEARPPADGFVVFEESMQEVQPKGHAMKTAFKVLNADELAETGSRGGMDVAETAHAGDSAKPMPLFADHASPSSSSPFEEEAAGGGRGGGGGGELEDTFNTYAFNFNLNAMQVSTPQNKGPALNTHPNEEELEHSRKQLFIEPKTLSTIFEETKSDGSSRSSGSKSSTTFHSNQQHATTKMGAISEEHTNYLAENMQANAELRSSLLALMDVGTSHSQAEMAPEVQPVGEVTVPMLGSPFGSPSRDFPPPAVVAPIDYAPSDPFKPNLISHLLERVNFPGPHTYGYVEVPCLPRICMRKDHFNIGEERYIVDKQLGKGTFGTVFKALDIDSNVHVALKYQKPANKWEFYICRELQARLAGHPLRDRFMDVSKGYFGEQVSILVSEYMPGGSLLDLANTHKLKTGKSMKECLVIYFCVEMLRIIQAMHEARIVHADIKPDNFLVFVQPDNTVGLQLIDFGCSIDMSLFPAHARFTRKVTTEDFVCCEMLDGRPWSYHTDLFCVAATAHVLLFESYIKLRKKDGLWSILQRFSRYLKVDLWNMFFSNLLNQHTGPADSATLQLILQETLDSLNRDSSTALPTHMRTVVNLLKNR</sequence>
<dbReference type="InterPro" id="IPR015661">
    <property type="entry name" value="Bub1/Mad3"/>
</dbReference>
<feature type="coiled-coil region" evidence="8">
    <location>
        <begin position="376"/>
        <end position="403"/>
    </location>
</feature>
<dbReference type="InterPro" id="IPR000719">
    <property type="entry name" value="Prot_kinase_dom"/>
</dbReference>
<evidence type="ECO:0000256" key="6">
    <source>
        <dbReference type="ARBA" id="ARBA00023328"/>
    </source>
</evidence>
<feature type="region of interest" description="Disordered" evidence="9">
    <location>
        <begin position="626"/>
        <end position="663"/>
    </location>
</feature>
<feature type="binding site" evidence="7">
    <location>
        <position position="905"/>
    </location>
    <ligand>
        <name>ATP</name>
        <dbReference type="ChEBI" id="CHEBI:30616"/>
    </ligand>
</feature>
<dbReference type="Gene3D" id="1.25.40.430">
    <property type="match status" value="1"/>
</dbReference>
<accession>A0A9N9SM58</accession>
<comment type="subcellular location">
    <subcellularLocation>
        <location evidence="1">Chromosome</location>
        <location evidence="1">Centromere</location>
        <location evidence="1">Kinetochore</location>
    </subcellularLocation>
</comment>
<dbReference type="CDD" id="cd13981">
    <property type="entry name" value="STKc_Bub1_BubR1"/>
    <property type="match status" value="1"/>
</dbReference>
<dbReference type="SMART" id="SM00220">
    <property type="entry name" value="S_TKc"/>
    <property type="match status" value="1"/>
</dbReference>
<gene>
    <name evidence="12" type="ORF">PHAECO_LOCUS12408</name>
</gene>
<feature type="compositionally biased region" description="Polar residues" evidence="9">
    <location>
        <begin position="468"/>
        <end position="479"/>
    </location>
</feature>
<feature type="region of interest" description="Disordered" evidence="9">
    <location>
        <begin position="456"/>
        <end position="497"/>
    </location>
</feature>
<dbReference type="Pfam" id="PF00069">
    <property type="entry name" value="Pkinase"/>
    <property type="match status" value="1"/>
</dbReference>
<reference evidence="12" key="2">
    <citation type="submission" date="2022-10" db="EMBL/GenBank/DDBJ databases">
        <authorList>
            <consortium name="ENA_rothamsted_submissions"/>
            <consortium name="culmorum"/>
            <person name="King R."/>
        </authorList>
    </citation>
    <scope>NUCLEOTIDE SEQUENCE</scope>
</reference>
<reference evidence="12" key="1">
    <citation type="submission" date="2022-01" db="EMBL/GenBank/DDBJ databases">
        <authorList>
            <person name="King R."/>
        </authorList>
    </citation>
    <scope>NUCLEOTIDE SEQUENCE</scope>
</reference>
<evidence type="ECO:0000256" key="4">
    <source>
        <dbReference type="ARBA" id="ARBA00022838"/>
    </source>
</evidence>
<dbReference type="SUPFAM" id="SSF56112">
    <property type="entry name" value="Protein kinase-like (PK-like)"/>
    <property type="match status" value="1"/>
</dbReference>
<evidence type="ECO:0000259" key="11">
    <source>
        <dbReference type="SMART" id="SM00777"/>
    </source>
</evidence>
<feature type="domain" description="Protein kinase" evidence="10">
    <location>
        <begin position="876"/>
        <end position="1129"/>
    </location>
</feature>
<dbReference type="GO" id="GO:0051754">
    <property type="term" value="P:meiotic sister chromatid cohesion, centromeric"/>
    <property type="evidence" value="ECO:0007669"/>
    <property type="project" value="TreeGrafter"/>
</dbReference>
<keyword evidence="4" id="KW-0995">Kinetochore</keyword>
<protein>
    <recommendedName>
        <fullName evidence="14">Mitotic checkpoint serine/threonine-protein kinase BUB1</fullName>
    </recommendedName>
</protein>
<keyword evidence="6" id="KW-0137">Centromere</keyword>
<dbReference type="FunFam" id="1.25.40.430:FF:000003">
    <property type="entry name" value="Checkpoint serine/threonine-protein kinase BUB1"/>
    <property type="match status" value="1"/>
</dbReference>
<dbReference type="PROSITE" id="PS00107">
    <property type="entry name" value="PROTEIN_KINASE_ATP"/>
    <property type="match status" value="1"/>
</dbReference>
<evidence type="ECO:0000256" key="8">
    <source>
        <dbReference type="SAM" id="Coils"/>
    </source>
</evidence>
<evidence type="ECO:0000256" key="1">
    <source>
        <dbReference type="ARBA" id="ARBA00004629"/>
    </source>
</evidence>
<feature type="region of interest" description="Disordered" evidence="9">
    <location>
        <begin position="718"/>
        <end position="745"/>
    </location>
</feature>
<feature type="compositionally biased region" description="Polar residues" evidence="9">
    <location>
        <begin position="735"/>
        <end position="745"/>
    </location>
</feature>
<dbReference type="GO" id="GO:0007094">
    <property type="term" value="P:mitotic spindle assembly checkpoint signaling"/>
    <property type="evidence" value="ECO:0007669"/>
    <property type="project" value="InterPro"/>
</dbReference>
<keyword evidence="13" id="KW-1185">Reference proteome</keyword>
<evidence type="ECO:0008006" key="14">
    <source>
        <dbReference type="Google" id="ProtNLM"/>
    </source>
</evidence>
<dbReference type="OrthoDB" id="248495at2759"/>
<feature type="compositionally biased region" description="Low complexity" evidence="9">
    <location>
        <begin position="725"/>
        <end position="734"/>
    </location>
</feature>
<feature type="compositionally biased region" description="Gly residues" evidence="9">
    <location>
        <begin position="650"/>
        <end position="660"/>
    </location>
</feature>
<dbReference type="GO" id="GO:0000776">
    <property type="term" value="C:kinetochore"/>
    <property type="evidence" value="ECO:0007669"/>
    <property type="project" value="UniProtKB-KW"/>
</dbReference>
<dbReference type="EMBL" id="OU896715">
    <property type="protein sequence ID" value="CAG9825138.1"/>
    <property type="molecule type" value="Genomic_DNA"/>
</dbReference>
<evidence type="ECO:0000256" key="2">
    <source>
        <dbReference type="ARBA" id="ARBA00022454"/>
    </source>
</evidence>
<dbReference type="GO" id="GO:0004672">
    <property type="term" value="F:protein kinase activity"/>
    <property type="evidence" value="ECO:0007669"/>
    <property type="project" value="InterPro"/>
</dbReference>
<feature type="region of interest" description="Disordered" evidence="9">
    <location>
        <begin position="680"/>
        <end position="700"/>
    </location>
</feature>
<dbReference type="Proteomes" id="UP001153737">
    <property type="component" value="Chromosome 9"/>
</dbReference>
<dbReference type="GO" id="GO:0005634">
    <property type="term" value="C:nucleus"/>
    <property type="evidence" value="ECO:0007669"/>
    <property type="project" value="TreeGrafter"/>
</dbReference>
<dbReference type="InterPro" id="IPR017441">
    <property type="entry name" value="Protein_kinase_ATP_BS"/>
</dbReference>
<dbReference type="PROSITE" id="PS00108">
    <property type="entry name" value="PROTEIN_KINASE_ST"/>
    <property type="match status" value="1"/>
</dbReference>
<dbReference type="InterPro" id="IPR011009">
    <property type="entry name" value="Kinase-like_dom_sf"/>
</dbReference>
<dbReference type="InterPro" id="IPR013212">
    <property type="entry name" value="Mad3/Bub1_I"/>
</dbReference>
<evidence type="ECO:0000256" key="7">
    <source>
        <dbReference type="PROSITE-ProRule" id="PRU10141"/>
    </source>
</evidence>
<dbReference type="Gene3D" id="1.10.510.10">
    <property type="entry name" value="Transferase(Phosphotransferase) domain 1"/>
    <property type="match status" value="1"/>
</dbReference>
<evidence type="ECO:0000256" key="9">
    <source>
        <dbReference type="SAM" id="MobiDB-lite"/>
    </source>
</evidence>
<dbReference type="GO" id="GO:0005524">
    <property type="term" value="F:ATP binding"/>
    <property type="evidence" value="ECO:0007669"/>
    <property type="project" value="UniProtKB-UniRule"/>
</dbReference>
<evidence type="ECO:0000313" key="12">
    <source>
        <dbReference type="EMBL" id="CAG9825138.1"/>
    </source>
</evidence>
<evidence type="ECO:0000256" key="3">
    <source>
        <dbReference type="ARBA" id="ARBA00022741"/>
    </source>
</evidence>
<keyword evidence="5 7" id="KW-0067">ATP-binding</keyword>
<dbReference type="SMART" id="SM00777">
    <property type="entry name" value="Mad3_BUB1_I"/>
    <property type="match status" value="1"/>
</dbReference>